<evidence type="ECO:0000256" key="2">
    <source>
        <dbReference type="ARBA" id="ARBA00023125"/>
    </source>
</evidence>
<accession>T0HF29</accession>
<dbReference type="PROSITE" id="PS50977">
    <property type="entry name" value="HTH_TETR_2"/>
    <property type="match status" value="1"/>
</dbReference>
<dbReference type="InterPro" id="IPR009057">
    <property type="entry name" value="Homeodomain-like_sf"/>
</dbReference>
<evidence type="ECO:0000256" key="3">
    <source>
        <dbReference type="ARBA" id="ARBA00023163"/>
    </source>
</evidence>
<evidence type="ECO:0000256" key="5">
    <source>
        <dbReference type="SAM" id="MobiDB-lite"/>
    </source>
</evidence>
<feature type="DNA-binding region" description="H-T-H motif" evidence="4">
    <location>
        <begin position="44"/>
        <end position="63"/>
    </location>
</feature>
<evidence type="ECO:0000313" key="8">
    <source>
        <dbReference type="Proteomes" id="UP000015531"/>
    </source>
</evidence>
<reference evidence="7 8" key="1">
    <citation type="journal article" date="2013" name="Genome Announc.">
        <title>Draft Genome Sequence of Sphingobium lactosutens Strain DS20T, Isolated from a Hexachlorocyclohexane Dumpsite.</title>
        <authorList>
            <person name="Kumar R."/>
            <person name="Dwivedi V."/>
            <person name="Negi V."/>
            <person name="Khurana J.P."/>
            <person name="Lal R."/>
        </authorList>
    </citation>
    <scope>NUCLEOTIDE SEQUENCE [LARGE SCALE GENOMIC DNA]</scope>
    <source>
        <strain evidence="7 8">DS20</strain>
    </source>
</reference>
<dbReference type="eggNOG" id="COG1309">
    <property type="taxonomic scope" value="Bacteria"/>
</dbReference>
<dbReference type="PATRIC" id="fig|1331060.3.peg.2347"/>
<feature type="region of interest" description="Disordered" evidence="5">
    <location>
        <begin position="1"/>
        <end position="21"/>
    </location>
</feature>
<dbReference type="Pfam" id="PF00440">
    <property type="entry name" value="TetR_N"/>
    <property type="match status" value="1"/>
</dbReference>
<dbReference type="Proteomes" id="UP000015531">
    <property type="component" value="Unassembled WGS sequence"/>
</dbReference>
<gene>
    <name evidence="7" type="ORF">RLDS_12355</name>
</gene>
<keyword evidence="1" id="KW-0805">Transcription regulation</keyword>
<keyword evidence="2 4" id="KW-0238">DNA-binding</keyword>
<proteinExistence type="predicted"/>
<evidence type="ECO:0000256" key="1">
    <source>
        <dbReference type="ARBA" id="ARBA00023015"/>
    </source>
</evidence>
<name>T0HF29_9SPHN</name>
<sequence length="221" mass="24464">MGHIKAKAVNRQSPKRGDRREARRAQLVAAARIAFLAKGFAATTIEDIFRLTETSPATLYAHFTSKFALFEAVVQDEAQRIWNRLLTVLPAETCIPVPLGSFIATVINIVADEEMIGFLRLVIAEYRRYPSIEAIFHKTGPRVQLLISRHFQHCEELVGLSPECAAVTAGIFVSSIANVQLALLTGFAKPDELATLSERLTREIRAIIDFGNAPYMQGGQK</sequence>
<dbReference type="PANTHER" id="PTHR30055:SF234">
    <property type="entry name" value="HTH-TYPE TRANSCRIPTIONAL REGULATOR BETI"/>
    <property type="match status" value="1"/>
</dbReference>
<evidence type="ECO:0000313" key="7">
    <source>
        <dbReference type="EMBL" id="EQB14956.1"/>
    </source>
</evidence>
<dbReference type="InterPro" id="IPR001647">
    <property type="entry name" value="HTH_TetR"/>
</dbReference>
<evidence type="ECO:0000259" key="6">
    <source>
        <dbReference type="PROSITE" id="PS50977"/>
    </source>
</evidence>
<comment type="caution">
    <text evidence="7">The sequence shown here is derived from an EMBL/GenBank/DDBJ whole genome shotgun (WGS) entry which is preliminary data.</text>
</comment>
<dbReference type="GO" id="GO:0003700">
    <property type="term" value="F:DNA-binding transcription factor activity"/>
    <property type="evidence" value="ECO:0007669"/>
    <property type="project" value="TreeGrafter"/>
</dbReference>
<evidence type="ECO:0000256" key="4">
    <source>
        <dbReference type="PROSITE-ProRule" id="PRU00335"/>
    </source>
</evidence>
<dbReference type="EMBL" id="ATDP01000089">
    <property type="protein sequence ID" value="EQB14956.1"/>
    <property type="molecule type" value="Genomic_DNA"/>
</dbReference>
<dbReference type="Gene3D" id="1.10.357.10">
    <property type="entry name" value="Tetracycline Repressor, domain 2"/>
    <property type="match status" value="1"/>
</dbReference>
<organism evidence="7 8">
    <name type="scientific">Sphingobium lactosutens DS20</name>
    <dbReference type="NCBI Taxonomy" id="1331060"/>
    <lineage>
        <taxon>Bacteria</taxon>
        <taxon>Pseudomonadati</taxon>
        <taxon>Pseudomonadota</taxon>
        <taxon>Alphaproteobacteria</taxon>
        <taxon>Sphingomonadales</taxon>
        <taxon>Sphingomonadaceae</taxon>
        <taxon>Sphingobium</taxon>
    </lineage>
</organism>
<dbReference type="SUPFAM" id="SSF46689">
    <property type="entry name" value="Homeodomain-like"/>
    <property type="match status" value="1"/>
</dbReference>
<dbReference type="InterPro" id="IPR050109">
    <property type="entry name" value="HTH-type_TetR-like_transc_reg"/>
</dbReference>
<feature type="domain" description="HTH tetR-type" evidence="6">
    <location>
        <begin position="21"/>
        <end position="81"/>
    </location>
</feature>
<dbReference type="GO" id="GO:0000976">
    <property type="term" value="F:transcription cis-regulatory region binding"/>
    <property type="evidence" value="ECO:0007669"/>
    <property type="project" value="TreeGrafter"/>
</dbReference>
<protein>
    <recommendedName>
        <fullName evidence="6">HTH tetR-type domain-containing protein</fullName>
    </recommendedName>
</protein>
<dbReference type="AlphaFoldDB" id="T0HF29"/>
<keyword evidence="8" id="KW-1185">Reference proteome</keyword>
<keyword evidence="3" id="KW-0804">Transcription</keyword>
<dbReference type="PANTHER" id="PTHR30055">
    <property type="entry name" value="HTH-TYPE TRANSCRIPTIONAL REGULATOR RUTR"/>
    <property type="match status" value="1"/>
</dbReference>